<accession>A0A9W6PA55</accession>
<evidence type="ECO:0000256" key="1">
    <source>
        <dbReference type="SAM" id="Coils"/>
    </source>
</evidence>
<gene>
    <name evidence="2" type="ORF">Nans01_41900</name>
</gene>
<comment type="caution">
    <text evidence="2">The sequence shown here is derived from an EMBL/GenBank/DDBJ whole genome shotgun (WGS) entry which is preliminary data.</text>
</comment>
<evidence type="ECO:0000313" key="3">
    <source>
        <dbReference type="Proteomes" id="UP001165092"/>
    </source>
</evidence>
<feature type="coiled-coil region" evidence="1">
    <location>
        <begin position="141"/>
        <end position="168"/>
    </location>
</feature>
<dbReference type="RefSeq" id="WP_285761375.1">
    <property type="nucleotide sequence ID" value="NZ_BSQG01000009.1"/>
</dbReference>
<reference evidence="2" key="1">
    <citation type="submission" date="2023-02" db="EMBL/GenBank/DDBJ databases">
        <title>Nocardiopsis ansamitocini NBRC 112285.</title>
        <authorList>
            <person name="Ichikawa N."/>
            <person name="Sato H."/>
            <person name="Tonouchi N."/>
        </authorList>
    </citation>
    <scope>NUCLEOTIDE SEQUENCE</scope>
    <source>
        <strain evidence="2">NBRC 112285</strain>
    </source>
</reference>
<dbReference type="Proteomes" id="UP001165092">
    <property type="component" value="Unassembled WGS sequence"/>
</dbReference>
<keyword evidence="1" id="KW-0175">Coiled coil</keyword>
<dbReference type="EMBL" id="BSQG01000009">
    <property type="protein sequence ID" value="GLU49839.1"/>
    <property type="molecule type" value="Genomic_DNA"/>
</dbReference>
<dbReference type="AlphaFoldDB" id="A0A9W6PA55"/>
<proteinExistence type="predicted"/>
<evidence type="ECO:0000313" key="2">
    <source>
        <dbReference type="EMBL" id="GLU49839.1"/>
    </source>
</evidence>
<organism evidence="2 3">
    <name type="scientific">Nocardiopsis ansamitocini</name>
    <dbReference type="NCBI Taxonomy" id="1670832"/>
    <lineage>
        <taxon>Bacteria</taxon>
        <taxon>Bacillati</taxon>
        <taxon>Actinomycetota</taxon>
        <taxon>Actinomycetes</taxon>
        <taxon>Streptosporangiales</taxon>
        <taxon>Nocardiopsidaceae</taxon>
        <taxon>Nocardiopsis</taxon>
    </lineage>
</organism>
<protein>
    <submittedName>
        <fullName evidence="2">Uncharacterized protein</fullName>
    </submittedName>
</protein>
<sequence>MHLETLHHSLGRLVVASAKLESSLRRGLATLFMVYYHNGSILFEGQSIEWMVSNTKAVLKEPPARPEHERAIKILNEIQELNNKRNRLVHGEWTKKCEFACDGDVPGSKYCMCIIRPRNALPDERIFYVTRSRYRKTAETHQVAIRDIDELVQRMAEVESEILSALDACSI</sequence>
<name>A0A9W6PA55_9ACTN</name>
<keyword evidence="3" id="KW-1185">Reference proteome</keyword>